<dbReference type="PANTHER" id="PTHR45228:SF1">
    <property type="entry name" value="CYCLIC DI-GMP PHOSPHODIESTERASE TM_0186"/>
    <property type="match status" value="1"/>
</dbReference>
<dbReference type="NCBIfam" id="TIGR00277">
    <property type="entry name" value="HDIG"/>
    <property type="match status" value="1"/>
</dbReference>
<dbReference type="RefSeq" id="WP_242402956.1">
    <property type="nucleotide sequence ID" value="NC_012526.1"/>
</dbReference>
<dbReference type="AlphaFoldDB" id="C1D1G7"/>
<dbReference type="KEGG" id="ddr:Deide_08230"/>
<protein>
    <submittedName>
        <fullName evidence="3">Putative metal dependent phosphohydrolase</fullName>
    </submittedName>
</protein>
<dbReference type="Proteomes" id="UP000002208">
    <property type="component" value="Chromosome"/>
</dbReference>
<evidence type="ECO:0000313" key="4">
    <source>
        <dbReference type="Proteomes" id="UP000002208"/>
    </source>
</evidence>
<name>C1D1G7_DEIDV</name>
<dbReference type="SUPFAM" id="SSF109604">
    <property type="entry name" value="HD-domain/PDEase-like"/>
    <property type="match status" value="1"/>
</dbReference>
<dbReference type="InterPro" id="IPR037522">
    <property type="entry name" value="HD_GYP_dom"/>
</dbReference>
<proteinExistence type="predicted"/>
<organism evidence="3 4">
    <name type="scientific">Deinococcus deserti (strain DSM 17065 / CIP 109153 / LMG 22923 / VCD115)</name>
    <dbReference type="NCBI Taxonomy" id="546414"/>
    <lineage>
        <taxon>Bacteria</taxon>
        <taxon>Thermotogati</taxon>
        <taxon>Deinococcota</taxon>
        <taxon>Deinococci</taxon>
        <taxon>Deinococcales</taxon>
        <taxon>Deinococcaceae</taxon>
        <taxon>Deinococcus</taxon>
    </lineage>
</organism>
<keyword evidence="4" id="KW-1185">Reference proteome</keyword>
<dbReference type="InterPro" id="IPR006674">
    <property type="entry name" value="HD_domain"/>
</dbReference>
<dbReference type="STRING" id="546414.Deide_08230"/>
<dbReference type="GO" id="GO:0016787">
    <property type="term" value="F:hydrolase activity"/>
    <property type="evidence" value="ECO:0007669"/>
    <property type="project" value="UniProtKB-KW"/>
</dbReference>
<dbReference type="eggNOG" id="COG2203">
    <property type="taxonomic scope" value="Bacteria"/>
</dbReference>
<evidence type="ECO:0000313" key="3">
    <source>
        <dbReference type="EMBL" id="ACO45691.2"/>
    </source>
</evidence>
<dbReference type="CDD" id="cd00077">
    <property type="entry name" value="HDc"/>
    <property type="match status" value="1"/>
</dbReference>
<dbReference type="Gene3D" id="1.10.3210.10">
    <property type="entry name" value="Hypothetical protein af1432"/>
    <property type="match status" value="1"/>
</dbReference>
<dbReference type="PROSITE" id="PS51832">
    <property type="entry name" value="HD_GYP"/>
    <property type="match status" value="1"/>
</dbReference>
<dbReference type="InterPro" id="IPR006675">
    <property type="entry name" value="HDIG_dom"/>
</dbReference>
<dbReference type="PaxDb" id="546414-Deide_08230"/>
<dbReference type="Pfam" id="PF13487">
    <property type="entry name" value="HD_5"/>
    <property type="match status" value="1"/>
</dbReference>
<dbReference type="InterPro" id="IPR003607">
    <property type="entry name" value="HD/PDEase_dom"/>
</dbReference>
<accession>C1D1G7</accession>
<dbReference type="eggNOG" id="COG2206">
    <property type="taxonomic scope" value="Bacteria"/>
</dbReference>
<dbReference type="InterPro" id="IPR052020">
    <property type="entry name" value="Cyclic_di-GMP/3'3'-cGAMP_PDE"/>
</dbReference>
<feature type="domain" description="HD" evidence="1">
    <location>
        <begin position="281"/>
        <end position="404"/>
    </location>
</feature>
<gene>
    <name evidence="3" type="ordered locus">Deide_08230</name>
</gene>
<reference evidence="3 4" key="1">
    <citation type="journal article" date="2009" name="PLoS Genet.">
        <title>Alliance of proteomics and genomics to unravel the specificities of Sahara bacterium Deinococcus deserti.</title>
        <authorList>
            <person name="de Groot A."/>
            <person name="Dulermo R."/>
            <person name="Ortet P."/>
            <person name="Blanchard L."/>
            <person name="Guerin P."/>
            <person name="Fernandez B."/>
            <person name="Vacherie B."/>
            <person name="Dossat C."/>
            <person name="Jolivet E."/>
            <person name="Siguier P."/>
            <person name="Chandler M."/>
            <person name="Barakat M."/>
            <person name="Dedieu A."/>
            <person name="Barbe V."/>
            <person name="Heulin T."/>
            <person name="Sommer S."/>
            <person name="Achouak W."/>
            <person name="Armengaud J."/>
        </authorList>
    </citation>
    <scope>NUCLEOTIDE SEQUENCE [LARGE SCALE GENOMIC DNA]</scope>
    <source>
        <strain evidence="4">DSM 17065 / CIP 109153 / LMG 22923 / VCD115</strain>
    </source>
</reference>
<dbReference type="PROSITE" id="PS51831">
    <property type="entry name" value="HD"/>
    <property type="match status" value="1"/>
</dbReference>
<dbReference type="SMART" id="SM00471">
    <property type="entry name" value="HDc"/>
    <property type="match status" value="1"/>
</dbReference>
<keyword evidence="3" id="KW-0378">Hydrolase</keyword>
<dbReference type="PANTHER" id="PTHR45228">
    <property type="entry name" value="CYCLIC DI-GMP PHOSPHODIESTERASE TM_0186-RELATED"/>
    <property type="match status" value="1"/>
</dbReference>
<evidence type="ECO:0000259" key="1">
    <source>
        <dbReference type="PROSITE" id="PS51831"/>
    </source>
</evidence>
<feature type="domain" description="HD-GYP" evidence="2">
    <location>
        <begin position="259"/>
        <end position="453"/>
    </location>
</feature>
<dbReference type="SUPFAM" id="SSF55781">
    <property type="entry name" value="GAF domain-like"/>
    <property type="match status" value="1"/>
</dbReference>
<sequence>MWQISPLPTSLALMGAGLLVVGALTRSAPLMAGAALVMAMAAPLEAPVKRLAVLSAYPVAFFLSLTWHGVALGVADLLGALLVSGGVGVLVLGRQQAAKEDRWQQRVVTALHKGSQRLPAARDSMGIIRAGLDTLDVLKIAPHLAFVAYREGTPMILAGRGAYGAVVDTPVHSFRDGSAGHSVQTDLLVAEHAAALLRPQAARHTHMAPVHGHAGIHLGLLLLSRSEDLPFTPEEKNAVQAFARLLGGQLGQWQAISDLYEANDQTLRALGSALELRDDNTGGHTNRVVSLAVRLARHLGWNERQIHALRCGAYLHDLGKIAIPDDILHKAGTLSEEERRVIQTHATRGHDMLQNLQFLPAETLDLVRYHHERWDGKGYPAGLRGHQIPEGARLFSIIDVYDALTHARPYKAAWSCERAAQELREQAGRQFDPFFVDAFLELMVEQDEAQLVS</sequence>
<evidence type="ECO:0000259" key="2">
    <source>
        <dbReference type="PROSITE" id="PS51832"/>
    </source>
</evidence>
<dbReference type="HOGENOM" id="CLU_595457_0_0_0"/>
<dbReference type="EMBL" id="CP001114">
    <property type="protein sequence ID" value="ACO45691.2"/>
    <property type="molecule type" value="Genomic_DNA"/>
</dbReference>